<evidence type="ECO:0000313" key="2">
    <source>
        <dbReference type="EMBL" id="PWK61021.1"/>
    </source>
</evidence>
<comment type="caution">
    <text evidence="2">The sequence shown here is derived from an EMBL/GenBank/DDBJ whole genome shotgun (WGS) entry which is preliminary data.</text>
</comment>
<gene>
    <name evidence="2" type="ORF">C7455_103221</name>
</gene>
<keyword evidence="1" id="KW-0812">Transmembrane</keyword>
<keyword evidence="1" id="KW-1133">Transmembrane helix</keyword>
<accession>A0A316GJR1</accession>
<protein>
    <submittedName>
        <fullName evidence="2">Uncharacterized protein</fullName>
    </submittedName>
</protein>
<feature type="transmembrane region" description="Helical" evidence="1">
    <location>
        <begin position="51"/>
        <end position="73"/>
    </location>
</feature>
<evidence type="ECO:0000313" key="3">
    <source>
        <dbReference type="Proteomes" id="UP000245708"/>
    </source>
</evidence>
<name>A0A316GJR1_9RHOB</name>
<dbReference type="EMBL" id="QGGW01000003">
    <property type="protein sequence ID" value="PWK61021.1"/>
    <property type="molecule type" value="Genomic_DNA"/>
</dbReference>
<dbReference type="Proteomes" id="UP000245708">
    <property type="component" value="Unassembled WGS sequence"/>
</dbReference>
<dbReference type="RefSeq" id="WP_109667208.1">
    <property type="nucleotide sequence ID" value="NZ_QGGW01000003.1"/>
</dbReference>
<evidence type="ECO:0000256" key="1">
    <source>
        <dbReference type="SAM" id="Phobius"/>
    </source>
</evidence>
<keyword evidence="1" id="KW-0472">Membrane</keyword>
<proteinExistence type="predicted"/>
<reference evidence="2 3" key="1">
    <citation type="submission" date="2018-05" db="EMBL/GenBank/DDBJ databases">
        <title>Genomic Encyclopedia of Type Strains, Phase IV (KMG-IV): sequencing the most valuable type-strain genomes for metagenomic binning, comparative biology and taxonomic classification.</title>
        <authorList>
            <person name="Goeker M."/>
        </authorList>
    </citation>
    <scope>NUCLEOTIDE SEQUENCE [LARGE SCALE GENOMIC DNA]</scope>
    <source>
        <strain evidence="2 3">DSM 16097</strain>
    </source>
</reference>
<feature type="transmembrane region" description="Helical" evidence="1">
    <location>
        <begin position="85"/>
        <end position="112"/>
    </location>
</feature>
<sequence>MRNAALVLGLIGGLIAMVVGFFVYGYVVFVDWFGEVPDLARQLPDPQMKKTVSLIAPILGIAGAAMARSRALWGGLLMLAAAGGIYHGLGFGVFTMFPIACLGLGGFLALAAGRPDEEKAHF</sequence>
<keyword evidence="3" id="KW-1185">Reference proteome</keyword>
<dbReference type="AlphaFoldDB" id="A0A316GJR1"/>
<feature type="transmembrane region" description="Helical" evidence="1">
    <location>
        <begin position="6"/>
        <end position="30"/>
    </location>
</feature>
<organism evidence="2 3">
    <name type="scientific">Roseicyclus mahoneyensis</name>
    <dbReference type="NCBI Taxonomy" id="164332"/>
    <lineage>
        <taxon>Bacteria</taxon>
        <taxon>Pseudomonadati</taxon>
        <taxon>Pseudomonadota</taxon>
        <taxon>Alphaproteobacteria</taxon>
        <taxon>Rhodobacterales</taxon>
        <taxon>Roseobacteraceae</taxon>
        <taxon>Roseicyclus</taxon>
    </lineage>
</organism>